<dbReference type="Pfam" id="PF01882">
    <property type="entry name" value="DUF58"/>
    <property type="match status" value="1"/>
</dbReference>
<dbReference type="STRING" id="690879.TSACC_3442"/>
<accession>A0A146GFI3</accession>
<dbReference type="InterPro" id="IPR002881">
    <property type="entry name" value="DUF58"/>
</dbReference>
<evidence type="ECO:0000313" key="3">
    <source>
        <dbReference type="Proteomes" id="UP000076023"/>
    </source>
</evidence>
<sequence length="299" mass="31916">MSEAPVPSTGASLFSLVPDAEAAVATARAVADRLTIPITRGLRRTSGPVSGSAAGSSIDFQDHRPYMPGDDPRHIDWQAYARSGHYTMKLYREEVLPLVDLVIDCSPSMALDPAKTRRSLELAAFCLETVQRSASSLHVFGLAGAAATPLESSLALHQIAIAGETEGGVPRLELIPWRAASLRIVISDLLFAANPDAICPGLAAGNGRSIIFAPYCSAESDPDWLGNTELADCESTARQDFQFSSEDMRRYQATYANHFALWQDAARRCGITLARVSAESALIEALQESALGIGAVEIA</sequence>
<protein>
    <recommendedName>
        <fullName evidence="1">DUF58 domain-containing protein</fullName>
    </recommendedName>
</protein>
<dbReference type="PANTHER" id="PTHR33608:SF6">
    <property type="entry name" value="BLL2464 PROTEIN"/>
    <property type="match status" value="1"/>
</dbReference>
<comment type="caution">
    <text evidence="2">The sequence shown here is derived from an EMBL/GenBank/DDBJ whole genome shotgun (WGS) entry which is preliminary data.</text>
</comment>
<gene>
    <name evidence="2" type="ORF">TSACC_3442</name>
</gene>
<dbReference type="RefSeq" id="WP_075081193.1">
    <property type="nucleotide sequence ID" value="NZ_BDCO01000003.1"/>
</dbReference>
<dbReference type="PANTHER" id="PTHR33608">
    <property type="entry name" value="BLL2464 PROTEIN"/>
    <property type="match status" value="1"/>
</dbReference>
<organism evidence="2 3">
    <name type="scientific">Terrimicrobium sacchariphilum</name>
    <dbReference type="NCBI Taxonomy" id="690879"/>
    <lineage>
        <taxon>Bacteria</taxon>
        <taxon>Pseudomonadati</taxon>
        <taxon>Verrucomicrobiota</taxon>
        <taxon>Terrimicrobiia</taxon>
        <taxon>Terrimicrobiales</taxon>
        <taxon>Terrimicrobiaceae</taxon>
        <taxon>Terrimicrobium</taxon>
    </lineage>
</organism>
<feature type="domain" description="DUF58" evidence="1">
    <location>
        <begin position="62"/>
        <end position="126"/>
    </location>
</feature>
<reference evidence="3" key="1">
    <citation type="journal article" date="2017" name="Genome Announc.">
        <title>Draft Genome Sequence of Terrimicrobium sacchariphilum NM-5T, a Facultative Anaerobic Soil Bacterium of the Class Spartobacteria.</title>
        <authorList>
            <person name="Qiu Y.L."/>
            <person name="Tourlousse D.M."/>
            <person name="Matsuura N."/>
            <person name="Ohashi A."/>
            <person name="Sekiguchi Y."/>
        </authorList>
    </citation>
    <scope>NUCLEOTIDE SEQUENCE [LARGE SCALE GENOMIC DNA]</scope>
    <source>
        <strain evidence="3">NM-5</strain>
    </source>
</reference>
<evidence type="ECO:0000259" key="1">
    <source>
        <dbReference type="Pfam" id="PF01882"/>
    </source>
</evidence>
<proteinExistence type="predicted"/>
<keyword evidence="3" id="KW-1185">Reference proteome</keyword>
<dbReference type="OrthoDB" id="9778037at2"/>
<dbReference type="AlphaFoldDB" id="A0A146GFI3"/>
<dbReference type="Proteomes" id="UP000076023">
    <property type="component" value="Unassembled WGS sequence"/>
</dbReference>
<evidence type="ECO:0000313" key="2">
    <source>
        <dbReference type="EMBL" id="GAT35377.1"/>
    </source>
</evidence>
<dbReference type="InParanoid" id="A0A146GFI3"/>
<dbReference type="EMBL" id="BDCO01000003">
    <property type="protein sequence ID" value="GAT35377.1"/>
    <property type="molecule type" value="Genomic_DNA"/>
</dbReference>
<name>A0A146GFI3_TERSA</name>